<evidence type="ECO:0000313" key="12">
    <source>
        <dbReference type="Proteomes" id="UP000749311"/>
    </source>
</evidence>
<accession>A0ABX0SFD1</accession>
<dbReference type="GO" id="GO:0019164">
    <property type="term" value="F:pyruvate synthase activity"/>
    <property type="evidence" value="ECO:0007669"/>
    <property type="project" value="UniProtKB-EC"/>
</dbReference>
<evidence type="ECO:0000259" key="10">
    <source>
        <dbReference type="PROSITE" id="PS51379"/>
    </source>
</evidence>
<dbReference type="InterPro" id="IPR009014">
    <property type="entry name" value="Transketo_C/PFOR_II"/>
</dbReference>
<evidence type="ECO:0000256" key="4">
    <source>
        <dbReference type="ARBA" id="ARBA00022723"/>
    </source>
</evidence>
<dbReference type="InterPro" id="IPR002869">
    <property type="entry name" value="Pyrv_flavodox_OxRed_cen"/>
</dbReference>
<dbReference type="InterPro" id="IPR050722">
    <property type="entry name" value="Pyruvate:ferred/Flavod_OxRd"/>
</dbReference>
<comment type="caution">
    <text evidence="11">The sequence shown here is derived from an EMBL/GenBank/DDBJ whole genome shotgun (WGS) entry which is preliminary data.</text>
</comment>
<dbReference type="InterPro" id="IPR019456">
    <property type="entry name" value="Pyrv-flavodox_OxRtase_EKR"/>
</dbReference>
<dbReference type="Pfam" id="PF10371">
    <property type="entry name" value="EKR"/>
    <property type="match status" value="1"/>
</dbReference>
<dbReference type="InterPro" id="IPR029061">
    <property type="entry name" value="THDP-binding"/>
</dbReference>
<comment type="similarity">
    <text evidence="1 9">Belongs to the pyruvate:ferredoxin/flavodoxin oxidoreductase family.</text>
</comment>
<keyword evidence="3" id="KW-0004">4Fe-4S</keyword>
<dbReference type="PROSITE" id="PS00198">
    <property type="entry name" value="4FE4S_FER_1"/>
    <property type="match status" value="1"/>
</dbReference>
<evidence type="ECO:0000256" key="3">
    <source>
        <dbReference type="ARBA" id="ARBA00022485"/>
    </source>
</evidence>
<sequence>MDGNEAVASVAHRLSEVCAIYPITPASPMGEAVDVWTAKGRANIWGEIPRVIEMQSEGGAAGTLHGAVQAGLLATSFTSSQGLLLMLPNMYKIAGELTPAVLHVAARSLATHALCIFGDHSDVMSARSTGWAMLASNTVQEAHDMAAIAHAATLLASVPFLHFFDGFRTSHEITRIKVLSDEQLRALISEEAVLAHRDQGMRPTKPVLRGTAQNPDVFFQGREAANPYYEATPGIVATVMEQFAELTGRRYGLVEYHGAPDAERVVVAMGSGVSTLNETVDHLVAAGEKVGVLAVHLYRPFPVDAFVAALPATTKAIAVLDRAKEPGAPAEPLHLDVVTALAEKVSDPPEVIGGRYGLGSKEFFPRDAAAVFDELSKLVAGEPVHRRFTVGITDDVTNLSLTTDPGFVLPTRAVQAVFYGLGSDGTVGANKSSVKMIGEHSDSWVQGYFVYDSKKSGSTTVSHLRFGPDPIESPYLIEEADFVSVQQFGLLERLPLLDIAKPGARVLISCPFPAEETWDHLPADVRQQILDKKLDVYAVDAASVAAEVGLGKRINTVMQACFFAVAKVLPVDEALSLAKDFAKYTYSKRGPKVVQANLDAIDHALASLHHLAIPTDHVAEEPAPVVSTLATPEDGVLGLVRKLMAGQGEQVTVGEMPAGGTFPTGTAKLEKRALATDLPHWDAQLCIDCGKCSLACPHAALRMKVYEPGLLEGAPDGFVSKQTMGRDFPAGTRLTVQVAPDDCTGCGVCVTVCPARSKTDPEHKALDMVPAEAVRDQDRVNFDFYLSLPETDRTTVRTETVKGSQLLQPLFEFSGACSGCGETPYVKLLSQLLGDRMIVANATGCSSIYGGNLPTTPWTTDAQGRGPAWNNSLFEDNAEFGMGLALGTAQRESIARGLLGELAGSIDLPAETVEALTAGVLVTDEAAIVAQRERVVALKTALDGLPEEGKQGEQIRRLRAVADALVPTAVWVLGGDGWAYDIGYGGLDHLFASGQNINVLVLDSEVYSNTGGQASKATPRGASAKFAAAGKPARKKDLGMMAQAYGNVYVAQIALNANETQAVRAMLEAAAYPGPSLVLAYASCISHGIDLVNAAARQRAAVASGHWPLFRFHPEPEPGAAPSFRLDSKAPTTPVSEFYAKETRFSSVARSNAEHAAELFAQAQADVDARWATYERLAQG</sequence>
<dbReference type="Gene3D" id="3.40.920.10">
    <property type="entry name" value="Pyruvate-ferredoxin oxidoreductase, PFOR, domain III"/>
    <property type="match status" value="1"/>
</dbReference>
<dbReference type="EC" id="1.2.7.-" evidence="11"/>
<keyword evidence="12" id="KW-1185">Reference proteome</keyword>
<dbReference type="SUPFAM" id="SSF52518">
    <property type="entry name" value="Thiamin diphosphate-binding fold (THDP-binding)"/>
    <property type="match status" value="2"/>
</dbReference>
<reference evidence="11 12" key="1">
    <citation type="submission" date="2020-02" db="EMBL/GenBank/DDBJ databases">
        <title>Sequencing the genomes of 1000 actinobacteria strains.</title>
        <authorList>
            <person name="Klenk H.-P."/>
        </authorList>
    </citation>
    <scope>NUCLEOTIDE SEQUENCE [LARGE SCALE GENOMIC DNA]</scope>
    <source>
        <strain evidence="11 12">DSM 19609</strain>
    </source>
</reference>
<dbReference type="CDD" id="cd03377">
    <property type="entry name" value="TPP_PFOR_PNO"/>
    <property type="match status" value="1"/>
</dbReference>
<dbReference type="InterPro" id="IPR017896">
    <property type="entry name" value="4Fe4S_Fe-S-bd"/>
</dbReference>
<evidence type="ECO:0000256" key="7">
    <source>
        <dbReference type="ARBA" id="ARBA00023004"/>
    </source>
</evidence>
<dbReference type="CDD" id="cd07034">
    <property type="entry name" value="TPP_PYR_PFOR_IOR-alpha_like"/>
    <property type="match status" value="1"/>
</dbReference>
<dbReference type="InterPro" id="IPR002880">
    <property type="entry name" value="Pyrv_Fd/Flavodoxin_OxRdtase_N"/>
</dbReference>
<dbReference type="RefSeq" id="WP_341770078.1">
    <property type="nucleotide sequence ID" value="NZ_BAAAOO010000011.1"/>
</dbReference>
<dbReference type="SUPFAM" id="SSF54862">
    <property type="entry name" value="4Fe-4S ferredoxins"/>
    <property type="match status" value="1"/>
</dbReference>
<dbReference type="PANTHER" id="PTHR32154:SF0">
    <property type="entry name" value="PYRUVATE-FLAVODOXIN OXIDOREDUCTASE-RELATED"/>
    <property type="match status" value="1"/>
</dbReference>
<dbReference type="InterPro" id="IPR033412">
    <property type="entry name" value="PFOR_II"/>
</dbReference>
<evidence type="ECO:0000256" key="2">
    <source>
        <dbReference type="ARBA" id="ARBA00022448"/>
    </source>
</evidence>
<dbReference type="InterPro" id="IPR019752">
    <property type="entry name" value="Pyrv/ketoisovalerate_OxRed_cat"/>
</dbReference>
<dbReference type="InterPro" id="IPR011895">
    <property type="entry name" value="Pyrv_flavodox_OxRed"/>
</dbReference>
<dbReference type="Pfam" id="PF01855">
    <property type="entry name" value="POR_N"/>
    <property type="match status" value="1"/>
</dbReference>
<name>A0ABX0SFD1_9ACTN</name>
<keyword evidence="7" id="KW-0408">Iron</keyword>
<dbReference type="Gene3D" id="3.40.50.970">
    <property type="match status" value="2"/>
</dbReference>
<keyword evidence="2 9" id="KW-0813">Transport</keyword>
<gene>
    <name evidence="11" type="ORF">FB473_001739</name>
</gene>
<protein>
    <submittedName>
        <fullName evidence="11">Pyruvate-ferredoxin/flavodoxin oxidoreductase</fullName>
        <ecNumber evidence="11">1.2.7.-</ecNumber>
        <ecNumber evidence="11">1.2.7.1</ecNumber>
    </submittedName>
</protein>
<feature type="domain" description="4Fe-4S ferredoxin-type" evidence="10">
    <location>
        <begin position="677"/>
        <end position="706"/>
    </location>
</feature>
<dbReference type="SUPFAM" id="SSF52922">
    <property type="entry name" value="TK C-terminal domain-like"/>
    <property type="match status" value="1"/>
</dbReference>
<dbReference type="PROSITE" id="PS51379">
    <property type="entry name" value="4FE4S_FER_2"/>
    <property type="match status" value="2"/>
</dbReference>
<keyword evidence="5 9" id="KW-0249">Electron transport</keyword>
<evidence type="ECO:0000256" key="1">
    <source>
        <dbReference type="ARBA" id="ARBA00009032"/>
    </source>
</evidence>
<evidence type="ECO:0000313" key="11">
    <source>
        <dbReference type="EMBL" id="NIH57094.1"/>
    </source>
</evidence>
<proteinExistence type="inferred from homology"/>
<dbReference type="Pfam" id="PF01558">
    <property type="entry name" value="POR"/>
    <property type="match status" value="1"/>
</dbReference>
<keyword evidence="11" id="KW-0670">Pyruvate</keyword>
<dbReference type="InterPro" id="IPR011766">
    <property type="entry name" value="TPP_enzyme_TPP-bd"/>
</dbReference>
<dbReference type="Pfam" id="PF17147">
    <property type="entry name" value="PFOR_II"/>
    <property type="match status" value="1"/>
</dbReference>
<dbReference type="PANTHER" id="PTHR32154">
    <property type="entry name" value="PYRUVATE-FLAVODOXIN OXIDOREDUCTASE-RELATED"/>
    <property type="match status" value="1"/>
</dbReference>
<evidence type="ECO:0000256" key="6">
    <source>
        <dbReference type="ARBA" id="ARBA00023002"/>
    </source>
</evidence>
<organism evidence="11 12">
    <name type="scientific">Brooklawnia cerclae</name>
    <dbReference type="NCBI Taxonomy" id="349934"/>
    <lineage>
        <taxon>Bacteria</taxon>
        <taxon>Bacillati</taxon>
        <taxon>Actinomycetota</taxon>
        <taxon>Actinomycetes</taxon>
        <taxon>Propionibacteriales</taxon>
        <taxon>Propionibacteriaceae</taxon>
        <taxon>Brooklawnia</taxon>
    </lineage>
</organism>
<dbReference type="SMART" id="SM00890">
    <property type="entry name" value="EKR"/>
    <property type="match status" value="1"/>
</dbReference>
<keyword evidence="8" id="KW-0411">Iron-sulfur</keyword>
<dbReference type="EMBL" id="JAAMOZ010000001">
    <property type="protein sequence ID" value="NIH57094.1"/>
    <property type="molecule type" value="Genomic_DNA"/>
</dbReference>
<dbReference type="Gene3D" id="3.40.50.920">
    <property type="match status" value="1"/>
</dbReference>
<keyword evidence="4" id="KW-0479">Metal-binding</keyword>
<dbReference type="SUPFAM" id="SSF53323">
    <property type="entry name" value="Pyruvate-ferredoxin oxidoreductase, PFOR, domain III"/>
    <property type="match status" value="1"/>
</dbReference>
<dbReference type="EC" id="1.2.7.1" evidence="11"/>
<dbReference type="PIRSF" id="PIRSF000159">
    <property type="entry name" value="NifJ"/>
    <property type="match status" value="1"/>
</dbReference>
<dbReference type="NCBIfam" id="TIGR02176">
    <property type="entry name" value="pyruv_ox_red"/>
    <property type="match status" value="1"/>
</dbReference>
<dbReference type="InterPro" id="IPR017900">
    <property type="entry name" value="4Fe4S_Fe_S_CS"/>
</dbReference>
<feature type="domain" description="4Fe-4S ferredoxin-type" evidence="10">
    <location>
        <begin position="734"/>
        <end position="763"/>
    </location>
</feature>
<dbReference type="Pfam" id="PF02775">
    <property type="entry name" value="TPP_enzyme_C"/>
    <property type="match status" value="1"/>
</dbReference>
<evidence type="ECO:0000256" key="9">
    <source>
        <dbReference type="PIRNR" id="PIRNR000159"/>
    </source>
</evidence>
<dbReference type="Pfam" id="PF12838">
    <property type="entry name" value="Fer4_7"/>
    <property type="match status" value="1"/>
</dbReference>
<keyword evidence="6 9" id="KW-0560">Oxidoreductase</keyword>
<evidence type="ECO:0000256" key="5">
    <source>
        <dbReference type="ARBA" id="ARBA00022982"/>
    </source>
</evidence>
<dbReference type="Proteomes" id="UP000749311">
    <property type="component" value="Unassembled WGS sequence"/>
</dbReference>
<evidence type="ECO:0000256" key="8">
    <source>
        <dbReference type="ARBA" id="ARBA00023014"/>
    </source>
</evidence>
<dbReference type="Gene3D" id="3.30.70.20">
    <property type="match status" value="1"/>
</dbReference>